<keyword evidence="1" id="KW-1133">Transmembrane helix</keyword>
<accession>A0A975CKD4</accession>
<dbReference type="RefSeq" id="WP_208010496.1">
    <property type="nucleotide sequence ID" value="NZ_CP071796.1"/>
</dbReference>
<gene>
    <name evidence="2" type="ORF">J1M35_06890</name>
</gene>
<evidence type="ECO:0000256" key="1">
    <source>
        <dbReference type="SAM" id="Phobius"/>
    </source>
</evidence>
<evidence type="ECO:0000313" key="2">
    <source>
        <dbReference type="EMBL" id="QTD46597.1"/>
    </source>
</evidence>
<feature type="transmembrane region" description="Helical" evidence="1">
    <location>
        <begin position="21"/>
        <end position="42"/>
    </location>
</feature>
<dbReference type="AlphaFoldDB" id="A0A975CKD4"/>
<keyword evidence="1" id="KW-0812">Transmembrane</keyword>
<reference evidence="2" key="1">
    <citation type="submission" date="2021-03" db="EMBL/GenBank/DDBJ databases">
        <title>Ottowia sp. 27C isolated from the cloaca of a Giant Asian pond turtle (Heosemys grandis).</title>
        <authorList>
            <person name="Spergser J."/>
            <person name="Busse H.-J."/>
        </authorList>
    </citation>
    <scope>NUCLEOTIDE SEQUENCE</scope>
    <source>
        <strain evidence="2">27C</strain>
    </source>
</reference>
<dbReference type="EMBL" id="CP071796">
    <property type="protein sequence ID" value="QTD46597.1"/>
    <property type="molecule type" value="Genomic_DNA"/>
</dbReference>
<evidence type="ECO:0000313" key="3">
    <source>
        <dbReference type="Proteomes" id="UP000663903"/>
    </source>
</evidence>
<dbReference type="Proteomes" id="UP000663903">
    <property type="component" value="Chromosome"/>
</dbReference>
<feature type="transmembrane region" description="Helical" evidence="1">
    <location>
        <begin position="48"/>
        <end position="68"/>
    </location>
</feature>
<feature type="transmembrane region" description="Helical" evidence="1">
    <location>
        <begin position="75"/>
        <end position="93"/>
    </location>
</feature>
<dbReference type="KEGG" id="otd:J1M35_06890"/>
<name>A0A975CKD4_9BURK</name>
<keyword evidence="1" id="KW-0472">Membrane</keyword>
<protein>
    <submittedName>
        <fullName evidence="2">DUF2069 domain-containing protein</fullName>
    </submittedName>
</protein>
<organism evidence="2 3">
    <name type="scientific">Ottowia testudinis</name>
    <dbReference type="NCBI Taxonomy" id="2816950"/>
    <lineage>
        <taxon>Bacteria</taxon>
        <taxon>Pseudomonadati</taxon>
        <taxon>Pseudomonadota</taxon>
        <taxon>Betaproteobacteria</taxon>
        <taxon>Burkholderiales</taxon>
        <taxon>Comamonadaceae</taxon>
        <taxon>Ottowia</taxon>
    </lineage>
</organism>
<proteinExistence type="predicted"/>
<dbReference type="InterPro" id="IPR018643">
    <property type="entry name" value="DUF2069_membrane"/>
</dbReference>
<sequence>MPTAANTLPNTPSSAALATRAFAVAILLALCALCLAWELWLAPVRPGGSWLALKALPLLLPLPGLWRLRMFTYRWTSLFIWLYFVEGVVRATSDRAPSSWYALGEVVLTVLLFAACGAHIRWRQRQARA</sequence>
<keyword evidence="3" id="KW-1185">Reference proteome</keyword>
<dbReference type="Pfam" id="PF09842">
    <property type="entry name" value="DUF2069"/>
    <property type="match status" value="1"/>
</dbReference>
<feature type="transmembrane region" description="Helical" evidence="1">
    <location>
        <begin position="99"/>
        <end position="120"/>
    </location>
</feature>